<sequence length="126" mass="14504">MLLQPGIPQHLHRHQLVDQRRSCGTGDSVLWFTDVPGGSSFKYHCFCNTSMLMLLEDFRYDIFELKGDIKVEAMLDSHCSSGNVLLKLYANFFDVEEVGLSSTKVLPNLYPEHKKKVQQHDFEARK</sequence>
<dbReference type="Proteomes" id="UP001358586">
    <property type="component" value="Chromosome 4"/>
</dbReference>
<protein>
    <submittedName>
        <fullName evidence="1">Uncharacterized protein</fullName>
    </submittedName>
</protein>
<dbReference type="EMBL" id="JARKNE010000004">
    <property type="protein sequence ID" value="KAK5835240.1"/>
    <property type="molecule type" value="Genomic_DNA"/>
</dbReference>
<accession>A0ABR0Q7E3</accession>
<reference evidence="1 2" key="1">
    <citation type="submission" date="2023-03" db="EMBL/GenBank/DDBJ databases">
        <title>WGS of Gossypium arboreum.</title>
        <authorList>
            <person name="Yu D."/>
        </authorList>
    </citation>
    <scope>NUCLEOTIDE SEQUENCE [LARGE SCALE GENOMIC DNA]</scope>
    <source>
        <tissue evidence="1">Leaf</tissue>
    </source>
</reference>
<gene>
    <name evidence="1" type="ORF">PVK06_010927</name>
</gene>
<name>A0ABR0Q7E3_GOSAR</name>
<keyword evidence="2" id="KW-1185">Reference proteome</keyword>
<comment type="caution">
    <text evidence="1">The sequence shown here is derived from an EMBL/GenBank/DDBJ whole genome shotgun (WGS) entry which is preliminary data.</text>
</comment>
<proteinExistence type="predicted"/>
<evidence type="ECO:0000313" key="1">
    <source>
        <dbReference type="EMBL" id="KAK5835240.1"/>
    </source>
</evidence>
<evidence type="ECO:0000313" key="2">
    <source>
        <dbReference type="Proteomes" id="UP001358586"/>
    </source>
</evidence>
<organism evidence="1 2">
    <name type="scientific">Gossypium arboreum</name>
    <name type="common">Tree cotton</name>
    <name type="synonym">Gossypium nanking</name>
    <dbReference type="NCBI Taxonomy" id="29729"/>
    <lineage>
        <taxon>Eukaryota</taxon>
        <taxon>Viridiplantae</taxon>
        <taxon>Streptophyta</taxon>
        <taxon>Embryophyta</taxon>
        <taxon>Tracheophyta</taxon>
        <taxon>Spermatophyta</taxon>
        <taxon>Magnoliopsida</taxon>
        <taxon>eudicotyledons</taxon>
        <taxon>Gunneridae</taxon>
        <taxon>Pentapetalae</taxon>
        <taxon>rosids</taxon>
        <taxon>malvids</taxon>
        <taxon>Malvales</taxon>
        <taxon>Malvaceae</taxon>
        <taxon>Malvoideae</taxon>
        <taxon>Gossypium</taxon>
    </lineage>
</organism>